<dbReference type="InParanoid" id="A0A482WGV3"/>
<name>A0A482WGV3_LAOST</name>
<protein>
    <submittedName>
        <fullName evidence="1">Uncharacterized protein</fullName>
    </submittedName>
</protein>
<gene>
    <name evidence="1" type="ORF">LSTR_LSTR009864</name>
</gene>
<proteinExistence type="predicted"/>
<accession>A0A482WGV3</accession>
<dbReference type="EMBL" id="QKKF02036007">
    <property type="protein sequence ID" value="RZF32755.1"/>
    <property type="molecule type" value="Genomic_DNA"/>
</dbReference>
<dbReference type="Proteomes" id="UP000291343">
    <property type="component" value="Unassembled WGS sequence"/>
</dbReference>
<reference evidence="1 2" key="1">
    <citation type="journal article" date="2017" name="Gigascience">
        <title>Genome sequence of the small brown planthopper, Laodelphax striatellus.</title>
        <authorList>
            <person name="Zhu J."/>
            <person name="Jiang F."/>
            <person name="Wang X."/>
            <person name="Yang P."/>
            <person name="Bao Y."/>
            <person name="Zhao W."/>
            <person name="Wang W."/>
            <person name="Lu H."/>
            <person name="Wang Q."/>
            <person name="Cui N."/>
            <person name="Li J."/>
            <person name="Chen X."/>
            <person name="Luo L."/>
            <person name="Yu J."/>
            <person name="Kang L."/>
            <person name="Cui F."/>
        </authorList>
    </citation>
    <scope>NUCLEOTIDE SEQUENCE [LARGE SCALE GENOMIC DNA]</scope>
    <source>
        <strain evidence="1">Lst14</strain>
    </source>
</reference>
<evidence type="ECO:0000313" key="2">
    <source>
        <dbReference type="Proteomes" id="UP000291343"/>
    </source>
</evidence>
<evidence type="ECO:0000313" key="1">
    <source>
        <dbReference type="EMBL" id="RZF32755.1"/>
    </source>
</evidence>
<dbReference type="AlphaFoldDB" id="A0A482WGV3"/>
<organism evidence="1 2">
    <name type="scientific">Laodelphax striatellus</name>
    <name type="common">Small brown planthopper</name>
    <name type="synonym">Delphax striatella</name>
    <dbReference type="NCBI Taxonomy" id="195883"/>
    <lineage>
        <taxon>Eukaryota</taxon>
        <taxon>Metazoa</taxon>
        <taxon>Ecdysozoa</taxon>
        <taxon>Arthropoda</taxon>
        <taxon>Hexapoda</taxon>
        <taxon>Insecta</taxon>
        <taxon>Pterygota</taxon>
        <taxon>Neoptera</taxon>
        <taxon>Paraneoptera</taxon>
        <taxon>Hemiptera</taxon>
        <taxon>Auchenorrhyncha</taxon>
        <taxon>Fulgoroidea</taxon>
        <taxon>Delphacidae</taxon>
        <taxon>Criomorphinae</taxon>
        <taxon>Laodelphax</taxon>
    </lineage>
</organism>
<keyword evidence="2" id="KW-1185">Reference proteome</keyword>
<comment type="caution">
    <text evidence="1">The sequence shown here is derived from an EMBL/GenBank/DDBJ whole genome shotgun (WGS) entry which is preliminary data.</text>
</comment>
<sequence length="73" mass="8469">MTSPALTCSLPPRSSRYCAAVANCRRRAVQGFTRQLRSSGCVFQDIVALNRYHFQFPLDLQGWPRRWTQTVFF</sequence>